<sequence length="107" mass="10935">MNFTLRLKNKATLTALIAAAVAFVYQILGIVGVIPAISQSDLTQLLGIVINLLVGLGVVVDPTTQGIRDGEKAAPAIYEADAVAGMVTDQPTTDADIAAEKENGGAA</sequence>
<name>A0A7X2NE11_9FIRM</name>
<keyword evidence="3" id="KW-1185">Reference proteome</keyword>
<dbReference type="Proteomes" id="UP000461754">
    <property type="component" value="Unassembled WGS sequence"/>
</dbReference>
<dbReference type="RefSeq" id="WP_154575296.1">
    <property type="nucleotide sequence ID" value="NZ_VUMO01000001.1"/>
</dbReference>
<proteinExistence type="predicted"/>
<evidence type="ECO:0000313" key="3">
    <source>
        <dbReference type="Proteomes" id="UP000461754"/>
    </source>
</evidence>
<evidence type="ECO:0000313" key="2">
    <source>
        <dbReference type="EMBL" id="MSS18885.1"/>
    </source>
</evidence>
<gene>
    <name evidence="2" type="ORF">FYJ52_00415</name>
</gene>
<protein>
    <submittedName>
        <fullName evidence="2">Phage holin</fullName>
    </submittedName>
</protein>
<keyword evidence="1" id="KW-1133">Transmembrane helix</keyword>
<dbReference type="InterPro" id="IPR006485">
    <property type="entry name" value="Phage-like_holin"/>
</dbReference>
<feature type="transmembrane region" description="Helical" evidence="1">
    <location>
        <begin position="12"/>
        <end position="36"/>
    </location>
</feature>
<evidence type="ECO:0000256" key="1">
    <source>
        <dbReference type="SAM" id="Phobius"/>
    </source>
</evidence>
<accession>A0A7X2NE11</accession>
<keyword evidence="1" id="KW-0812">Transmembrane</keyword>
<comment type="caution">
    <text evidence="2">The sequence shown here is derived from an EMBL/GenBank/DDBJ whole genome shotgun (WGS) entry which is preliminary data.</text>
</comment>
<dbReference type="EMBL" id="VUMO01000001">
    <property type="protein sequence ID" value="MSS18885.1"/>
    <property type="molecule type" value="Genomic_DNA"/>
</dbReference>
<feature type="transmembrane region" description="Helical" evidence="1">
    <location>
        <begin position="42"/>
        <end position="60"/>
    </location>
</feature>
<organism evidence="2 3">
    <name type="scientific">Pseudoramibacter porci</name>
    <dbReference type="NCBI Taxonomy" id="2606631"/>
    <lineage>
        <taxon>Bacteria</taxon>
        <taxon>Bacillati</taxon>
        <taxon>Bacillota</taxon>
        <taxon>Clostridia</taxon>
        <taxon>Eubacteriales</taxon>
        <taxon>Eubacteriaceae</taxon>
        <taxon>Pseudoramibacter</taxon>
    </lineage>
</organism>
<dbReference type="AlphaFoldDB" id="A0A7X2NE11"/>
<reference evidence="2 3" key="1">
    <citation type="submission" date="2019-08" db="EMBL/GenBank/DDBJ databases">
        <title>In-depth cultivation of the pig gut microbiome towards novel bacterial diversity and tailored functional studies.</title>
        <authorList>
            <person name="Wylensek D."/>
            <person name="Hitch T.C.A."/>
            <person name="Clavel T."/>
        </authorList>
    </citation>
    <scope>NUCLEOTIDE SEQUENCE [LARGE SCALE GENOMIC DNA]</scope>
    <source>
        <strain evidence="2 3">RF-744-FAT-4</strain>
    </source>
</reference>
<dbReference type="NCBIfam" id="TIGR01598">
    <property type="entry name" value="holin_phiLC3"/>
    <property type="match status" value="1"/>
</dbReference>
<keyword evidence="1" id="KW-0472">Membrane</keyword>
<dbReference type="Pfam" id="PF04531">
    <property type="entry name" value="Phage_holin_1"/>
    <property type="match status" value="1"/>
</dbReference>